<accession>A0A6G1JW95</accession>
<proteinExistence type="predicted"/>
<keyword evidence="1" id="KW-0812">Transmembrane</keyword>
<evidence type="ECO:0000313" key="2">
    <source>
        <dbReference type="EMBL" id="KAF2704818.1"/>
    </source>
</evidence>
<name>A0A6G1JW95_9PLEO</name>
<dbReference type="Proteomes" id="UP000799428">
    <property type="component" value="Unassembled WGS sequence"/>
</dbReference>
<protein>
    <submittedName>
        <fullName evidence="2">Uncharacterized protein</fullName>
    </submittedName>
</protein>
<organism evidence="2 3">
    <name type="scientific">Pleomassaria siparia CBS 279.74</name>
    <dbReference type="NCBI Taxonomy" id="1314801"/>
    <lineage>
        <taxon>Eukaryota</taxon>
        <taxon>Fungi</taxon>
        <taxon>Dikarya</taxon>
        <taxon>Ascomycota</taxon>
        <taxon>Pezizomycotina</taxon>
        <taxon>Dothideomycetes</taxon>
        <taxon>Pleosporomycetidae</taxon>
        <taxon>Pleosporales</taxon>
        <taxon>Pleomassariaceae</taxon>
        <taxon>Pleomassaria</taxon>
    </lineage>
</organism>
<keyword evidence="1" id="KW-0472">Membrane</keyword>
<keyword evidence="1" id="KW-1133">Transmembrane helix</keyword>
<dbReference type="AlphaFoldDB" id="A0A6G1JW95"/>
<evidence type="ECO:0000313" key="3">
    <source>
        <dbReference type="Proteomes" id="UP000799428"/>
    </source>
</evidence>
<evidence type="ECO:0000256" key="1">
    <source>
        <dbReference type="SAM" id="Phobius"/>
    </source>
</evidence>
<dbReference type="EMBL" id="MU005781">
    <property type="protein sequence ID" value="KAF2704818.1"/>
    <property type="molecule type" value="Genomic_DNA"/>
</dbReference>
<gene>
    <name evidence="2" type="ORF">K504DRAFT_461075</name>
</gene>
<reference evidence="2" key="1">
    <citation type="journal article" date="2020" name="Stud. Mycol.">
        <title>101 Dothideomycetes genomes: a test case for predicting lifestyles and emergence of pathogens.</title>
        <authorList>
            <person name="Haridas S."/>
            <person name="Albert R."/>
            <person name="Binder M."/>
            <person name="Bloem J."/>
            <person name="Labutti K."/>
            <person name="Salamov A."/>
            <person name="Andreopoulos B."/>
            <person name="Baker S."/>
            <person name="Barry K."/>
            <person name="Bills G."/>
            <person name="Bluhm B."/>
            <person name="Cannon C."/>
            <person name="Castanera R."/>
            <person name="Culley D."/>
            <person name="Daum C."/>
            <person name="Ezra D."/>
            <person name="Gonzalez J."/>
            <person name="Henrissat B."/>
            <person name="Kuo A."/>
            <person name="Liang C."/>
            <person name="Lipzen A."/>
            <person name="Lutzoni F."/>
            <person name="Magnuson J."/>
            <person name="Mondo S."/>
            <person name="Nolan M."/>
            <person name="Ohm R."/>
            <person name="Pangilinan J."/>
            <person name="Park H.-J."/>
            <person name="Ramirez L."/>
            <person name="Alfaro M."/>
            <person name="Sun H."/>
            <person name="Tritt A."/>
            <person name="Yoshinaga Y."/>
            <person name="Zwiers L.-H."/>
            <person name="Turgeon B."/>
            <person name="Goodwin S."/>
            <person name="Spatafora J."/>
            <person name="Crous P."/>
            <person name="Grigoriev I."/>
        </authorList>
    </citation>
    <scope>NUCLEOTIDE SEQUENCE</scope>
    <source>
        <strain evidence="2">CBS 279.74</strain>
    </source>
</reference>
<feature type="transmembrane region" description="Helical" evidence="1">
    <location>
        <begin position="33"/>
        <end position="54"/>
    </location>
</feature>
<sequence>MVLMMVWLKETDSILVGSHRLFPRPEITAEDEAMVISNIFGLGGTASGFLLAIYRWKKFIKRCGSSTPVKS</sequence>
<keyword evidence="3" id="KW-1185">Reference proteome</keyword>